<accession>A0A0A8Z3R2</accession>
<reference evidence="1" key="1">
    <citation type="submission" date="2014-09" db="EMBL/GenBank/DDBJ databases">
        <authorList>
            <person name="Magalhaes I.L.F."/>
            <person name="Oliveira U."/>
            <person name="Santos F.R."/>
            <person name="Vidigal T.H.D.A."/>
            <person name="Brescovit A.D."/>
            <person name="Santos A.J."/>
        </authorList>
    </citation>
    <scope>NUCLEOTIDE SEQUENCE</scope>
    <source>
        <tissue evidence="1">Shoot tissue taken approximately 20 cm above the soil surface</tissue>
    </source>
</reference>
<evidence type="ECO:0000313" key="1">
    <source>
        <dbReference type="EMBL" id="JAD31395.1"/>
    </source>
</evidence>
<dbReference type="AlphaFoldDB" id="A0A0A8Z3R2"/>
<sequence>MHGKSLNYFRILIWVHQL</sequence>
<protein>
    <submittedName>
        <fullName evidence="1">Uncharacterized protein</fullName>
    </submittedName>
</protein>
<dbReference type="EMBL" id="GBRH01266500">
    <property type="protein sequence ID" value="JAD31395.1"/>
    <property type="molecule type" value="Transcribed_RNA"/>
</dbReference>
<reference evidence="1" key="2">
    <citation type="journal article" date="2015" name="Data Brief">
        <title>Shoot transcriptome of the giant reed, Arundo donax.</title>
        <authorList>
            <person name="Barrero R.A."/>
            <person name="Guerrero F.D."/>
            <person name="Moolhuijzen P."/>
            <person name="Goolsby J.A."/>
            <person name="Tidwell J."/>
            <person name="Bellgard S.E."/>
            <person name="Bellgard M.I."/>
        </authorList>
    </citation>
    <scope>NUCLEOTIDE SEQUENCE</scope>
    <source>
        <tissue evidence="1">Shoot tissue taken approximately 20 cm above the soil surface</tissue>
    </source>
</reference>
<organism evidence="1">
    <name type="scientific">Arundo donax</name>
    <name type="common">Giant reed</name>
    <name type="synonym">Donax arundinaceus</name>
    <dbReference type="NCBI Taxonomy" id="35708"/>
    <lineage>
        <taxon>Eukaryota</taxon>
        <taxon>Viridiplantae</taxon>
        <taxon>Streptophyta</taxon>
        <taxon>Embryophyta</taxon>
        <taxon>Tracheophyta</taxon>
        <taxon>Spermatophyta</taxon>
        <taxon>Magnoliopsida</taxon>
        <taxon>Liliopsida</taxon>
        <taxon>Poales</taxon>
        <taxon>Poaceae</taxon>
        <taxon>PACMAD clade</taxon>
        <taxon>Arundinoideae</taxon>
        <taxon>Arundineae</taxon>
        <taxon>Arundo</taxon>
    </lineage>
</organism>
<proteinExistence type="predicted"/>
<name>A0A0A8Z3R2_ARUDO</name>